<keyword evidence="3" id="KW-1185">Reference proteome</keyword>
<accession>A0ABQ6X3R8</accession>
<evidence type="ECO:0000313" key="2">
    <source>
        <dbReference type="EMBL" id="KAE8423945.1"/>
    </source>
</evidence>
<dbReference type="Proteomes" id="UP000325395">
    <property type="component" value="Unassembled WGS sequence"/>
</dbReference>
<sequence length="60" mass="6910">MQNSIKFVSNLLLPFSVIFRITTLVVHIFLTEFTLGRHKPDVGTVIPTLDEMRKNSLKRP</sequence>
<proteinExistence type="predicted"/>
<reference evidence="2 3" key="1">
    <citation type="submission" date="2019-04" db="EMBL/GenBank/DDBJ databases">
        <authorList>
            <consortium name="DOE Joint Genome Institute"/>
            <person name="Mondo S."/>
            <person name="Kjaerbolling I."/>
            <person name="Vesth T."/>
            <person name="Frisvad J.C."/>
            <person name="Nybo J.L."/>
            <person name="Theobald S."/>
            <person name="Kildgaard S."/>
            <person name="Isbrandt T."/>
            <person name="Kuo A."/>
            <person name="Sato A."/>
            <person name="Lyhne E.K."/>
            <person name="Kogle M.E."/>
            <person name="Wiebenga A."/>
            <person name="Kun R.S."/>
            <person name="Lubbers R.J."/>
            <person name="Makela M.R."/>
            <person name="Barry K."/>
            <person name="Chovatia M."/>
            <person name="Clum A."/>
            <person name="Daum C."/>
            <person name="Haridas S."/>
            <person name="He G."/>
            <person name="LaButti K."/>
            <person name="Lipzen A."/>
            <person name="Riley R."/>
            <person name="Salamov A."/>
            <person name="Simmons B.A."/>
            <person name="Magnuson J.K."/>
            <person name="Henrissat B."/>
            <person name="Mortensen U.H."/>
            <person name="Larsen T.O."/>
            <person name="Devries R.P."/>
            <person name="Grigoriev I.V."/>
            <person name="Machida M."/>
            <person name="Baker S.E."/>
            <person name="Andersen M.R."/>
            <person name="Cantor M.N."/>
            <person name="Hua S.X."/>
        </authorList>
    </citation>
    <scope>NUCLEOTIDE SEQUENCE [LARGE SCALE GENOMIC DNA]</scope>
    <source>
        <strain evidence="2 3">CBS 117616</strain>
    </source>
</reference>
<gene>
    <name evidence="2" type="ORF">BDV36DRAFT_4418</name>
</gene>
<evidence type="ECO:0000313" key="3">
    <source>
        <dbReference type="Proteomes" id="UP000325395"/>
    </source>
</evidence>
<keyword evidence="1" id="KW-0472">Membrane</keyword>
<keyword evidence="1" id="KW-0812">Transmembrane</keyword>
<feature type="transmembrane region" description="Helical" evidence="1">
    <location>
        <begin position="12"/>
        <end position="30"/>
    </location>
</feature>
<protein>
    <submittedName>
        <fullName evidence="2">Uncharacterized protein</fullName>
    </submittedName>
</protein>
<keyword evidence="1" id="KW-1133">Transmembrane helix</keyword>
<dbReference type="EMBL" id="ML735687">
    <property type="protein sequence ID" value="KAE8423945.1"/>
    <property type="molecule type" value="Genomic_DNA"/>
</dbReference>
<organism evidence="2 3">
    <name type="scientific">Aspergillus pseudocaelatus</name>
    <dbReference type="NCBI Taxonomy" id="1825620"/>
    <lineage>
        <taxon>Eukaryota</taxon>
        <taxon>Fungi</taxon>
        <taxon>Dikarya</taxon>
        <taxon>Ascomycota</taxon>
        <taxon>Pezizomycotina</taxon>
        <taxon>Eurotiomycetes</taxon>
        <taxon>Eurotiomycetidae</taxon>
        <taxon>Eurotiales</taxon>
        <taxon>Aspergillaceae</taxon>
        <taxon>Aspergillus</taxon>
        <taxon>Aspergillus subgen. Circumdati</taxon>
    </lineage>
</organism>
<name>A0ABQ6X3R8_9EURO</name>
<evidence type="ECO:0000256" key="1">
    <source>
        <dbReference type="SAM" id="Phobius"/>
    </source>
</evidence>